<evidence type="ECO:0000256" key="2">
    <source>
        <dbReference type="ARBA" id="ARBA00022475"/>
    </source>
</evidence>
<evidence type="ECO:0000256" key="4">
    <source>
        <dbReference type="ARBA" id="ARBA00022989"/>
    </source>
</evidence>
<protein>
    <submittedName>
        <fullName evidence="7">O-antigen export protein</fullName>
    </submittedName>
</protein>
<dbReference type="PANTHER" id="PTHR30250:SF11">
    <property type="entry name" value="O-ANTIGEN TRANSPORTER-RELATED"/>
    <property type="match status" value="1"/>
</dbReference>
<keyword evidence="5 6" id="KW-0472">Membrane</keyword>
<feature type="transmembrane region" description="Helical" evidence="6">
    <location>
        <begin position="193"/>
        <end position="217"/>
    </location>
</feature>
<dbReference type="AlphaFoldDB" id="A0AB33IS69"/>
<sequence length="446" mass="50177">MPDRILRSKNQRDKMLRNNILFSSILKIISLLTSLLIVPVTIGYLNNEVYGVWMTITSILYWIGTFDIGLGNGMRNYLAEAISKNDYHAGQRYITTTFVLLGGIAIFIFLLILVPMLTMDYNRMFNTDSIANTDLRDALFVAVVFTLLNFVLRNIGMIFVALQKYAINDLLNVTSNVISLIIIYLLTKTTTGNLLYVVLAYTSTSVIIYALAAIPVFKRYPNLSPKRHAFDTGIGKAIISKGLGFFFIQITSCLVIFGAANMFINQYCGPTQVTVYNVAYKFFNLLVIGYTIVLAPMWNAYTDAYIKCDWQWISTTFNRAIKIWGLSVLAGIIMLGICPIFYQLWVGNKVSVPFAISLSTLVYVCFFNLNNCATYLINGLNKINVQIITSIIFTALYIISTFLIGNKYGTEGIIFCMAVSYAAMSGIHIYQCRLIINQKAKGIWNK</sequence>
<name>A0AB33IS69_9BACT</name>
<evidence type="ECO:0000313" key="7">
    <source>
        <dbReference type="EMBL" id="BFO70212.1"/>
    </source>
</evidence>
<accession>A0AB33IS69</accession>
<keyword evidence="3 6" id="KW-0812">Transmembrane</keyword>
<feature type="transmembrane region" description="Helical" evidence="6">
    <location>
        <begin position="20"/>
        <end position="44"/>
    </location>
</feature>
<feature type="transmembrane region" description="Helical" evidence="6">
    <location>
        <begin position="138"/>
        <end position="162"/>
    </location>
</feature>
<dbReference type="InterPro" id="IPR050833">
    <property type="entry name" value="Poly_Biosynth_Transport"/>
</dbReference>
<dbReference type="EMBL" id="AP035785">
    <property type="protein sequence ID" value="BFO70212.1"/>
    <property type="molecule type" value="Genomic_DNA"/>
</dbReference>
<evidence type="ECO:0000256" key="5">
    <source>
        <dbReference type="ARBA" id="ARBA00023136"/>
    </source>
</evidence>
<evidence type="ECO:0000256" key="1">
    <source>
        <dbReference type="ARBA" id="ARBA00004651"/>
    </source>
</evidence>
<evidence type="ECO:0000256" key="6">
    <source>
        <dbReference type="SAM" id="Phobius"/>
    </source>
</evidence>
<feature type="transmembrane region" description="Helical" evidence="6">
    <location>
        <begin position="412"/>
        <end position="436"/>
    </location>
</feature>
<feature type="transmembrane region" description="Helical" evidence="6">
    <location>
        <begin position="50"/>
        <end position="72"/>
    </location>
</feature>
<comment type="subcellular location">
    <subcellularLocation>
        <location evidence="1">Cell membrane</location>
        <topology evidence="1">Multi-pass membrane protein</topology>
    </subcellularLocation>
</comment>
<feature type="transmembrane region" description="Helical" evidence="6">
    <location>
        <begin position="169"/>
        <end position="187"/>
    </location>
</feature>
<reference evidence="7" key="1">
    <citation type="submission" date="2024-07" db="EMBL/GenBank/DDBJ databases">
        <title>Complete genome sequence of Prevotella sp. YM-2024 GTC17253.</title>
        <authorList>
            <person name="Hayashi M."/>
            <person name="Muto Y."/>
            <person name="Tanaka K."/>
            <person name="Niwa H."/>
        </authorList>
    </citation>
    <scope>NUCLEOTIDE SEQUENCE</scope>
    <source>
        <strain evidence="7">GTC17253</strain>
    </source>
</reference>
<feature type="transmembrane region" description="Helical" evidence="6">
    <location>
        <begin position="323"/>
        <end position="345"/>
    </location>
</feature>
<feature type="transmembrane region" description="Helical" evidence="6">
    <location>
        <begin position="93"/>
        <end position="118"/>
    </location>
</feature>
<organism evidence="7">
    <name type="scientific">Prevotella sp. GTC17253</name>
    <dbReference type="NCBI Taxonomy" id="3236793"/>
    <lineage>
        <taxon>Bacteria</taxon>
        <taxon>Pseudomonadati</taxon>
        <taxon>Bacteroidota</taxon>
        <taxon>Bacteroidia</taxon>
        <taxon>Bacteroidales</taxon>
        <taxon>Prevotellaceae</taxon>
        <taxon>Prevotella</taxon>
    </lineage>
</organism>
<dbReference type="GO" id="GO:0005886">
    <property type="term" value="C:plasma membrane"/>
    <property type="evidence" value="ECO:0007669"/>
    <property type="project" value="UniProtKB-SubCell"/>
</dbReference>
<proteinExistence type="predicted"/>
<feature type="transmembrane region" description="Helical" evidence="6">
    <location>
        <begin position="351"/>
        <end position="371"/>
    </location>
</feature>
<feature type="transmembrane region" description="Helical" evidence="6">
    <location>
        <begin position="383"/>
        <end position="406"/>
    </location>
</feature>
<feature type="transmembrane region" description="Helical" evidence="6">
    <location>
        <begin position="282"/>
        <end position="302"/>
    </location>
</feature>
<gene>
    <name evidence="7" type="ORF">GTC17253_01780</name>
</gene>
<keyword evidence="2" id="KW-1003">Cell membrane</keyword>
<keyword evidence="4 6" id="KW-1133">Transmembrane helix</keyword>
<dbReference type="PANTHER" id="PTHR30250">
    <property type="entry name" value="PST FAMILY PREDICTED COLANIC ACID TRANSPORTER"/>
    <property type="match status" value="1"/>
</dbReference>
<feature type="transmembrane region" description="Helical" evidence="6">
    <location>
        <begin position="238"/>
        <end position="262"/>
    </location>
</feature>
<evidence type="ECO:0000256" key="3">
    <source>
        <dbReference type="ARBA" id="ARBA00022692"/>
    </source>
</evidence>